<dbReference type="Proteomes" id="UP000027647">
    <property type="component" value="Unassembled WGS sequence"/>
</dbReference>
<dbReference type="InterPro" id="IPR006652">
    <property type="entry name" value="Kelch_1"/>
</dbReference>
<evidence type="ECO:0000313" key="4">
    <source>
        <dbReference type="Proteomes" id="UP000027647"/>
    </source>
</evidence>
<evidence type="ECO:0008006" key="5">
    <source>
        <dbReference type="Google" id="ProtNLM"/>
    </source>
</evidence>
<dbReference type="InterPro" id="IPR015915">
    <property type="entry name" value="Kelch-typ_b-propeller"/>
</dbReference>
<evidence type="ECO:0000256" key="1">
    <source>
        <dbReference type="ARBA" id="ARBA00022441"/>
    </source>
</evidence>
<evidence type="ECO:0000256" key="2">
    <source>
        <dbReference type="ARBA" id="ARBA00022737"/>
    </source>
</evidence>
<comment type="caution">
    <text evidence="3">The sequence shown here is derived from an EMBL/GenBank/DDBJ whole genome shotgun (WGS) entry which is preliminary data.</text>
</comment>
<sequence>MRIFRYAPKLLAALAALLVVVPAGAYLIGPSLMTGAGDMSEPRSEVHAAELDGTIYVAGGIGFQRTLKSCVAFEVATQGFSDCPDLPRTLHHVGMAAGEGEVFASGGYSSLPFNQDPDGALFAFSPDDAQPQWRELSRLPEPLGQHAMFYRDGKLWLIGGQSGDRTLGTIRTYDLASGKWGEVTPMPTPRHSHAFAFDEDKLYVTGGRSDTLGPHATVIEVYDFASDSWESLPDAPFPLAGHGAAVFEGRLHIYGGEDVTTSEVFTQHFSMDLADPSSGWREEVPMSAGRHGFATWRVGDTAWILGGGELAGWKTLTSVTGTAIPLKLSDQE</sequence>
<dbReference type="STRING" id="1044.EH31_08350"/>
<dbReference type="EMBL" id="JMIW01000003">
    <property type="protein sequence ID" value="KEO90093.1"/>
    <property type="molecule type" value="Genomic_DNA"/>
</dbReference>
<dbReference type="PANTHER" id="PTHR46260">
    <property type="entry name" value="RING-TYPE DOMAIN-CONTAINING PROTEIN"/>
    <property type="match status" value="1"/>
</dbReference>
<gene>
    <name evidence="3" type="ORF">EH31_08350</name>
</gene>
<dbReference type="Gene3D" id="2.120.10.80">
    <property type="entry name" value="Kelch-type beta propeller"/>
    <property type="match status" value="2"/>
</dbReference>
<dbReference type="Pfam" id="PF24681">
    <property type="entry name" value="Kelch_KLHDC2_KLHL20_DRC7"/>
    <property type="match status" value="1"/>
</dbReference>
<dbReference type="AlphaFoldDB" id="A0A074ME38"/>
<dbReference type="OrthoDB" id="9769308at2"/>
<accession>A0A074ME38</accession>
<dbReference type="InterPro" id="IPR051746">
    <property type="entry name" value="Kelch_domain_containing_8"/>
</dbReference>
<evidence type="ECO:0000313" key="3">
    <source>
        <dbReference type="EMBL" id="KEO90093.1"/>
    </source>
</evidence>
<dbReference type="SUPFAM" id="SSF117281">
    <property type="entry name" value="Kelch motif"/>
    <property type="match status" value="1"/>
</dbReference>
<keyword evidence="4" id="KW-1185">Reference proteome</keyword>
<keyword evidence="1" id="KW-0880">Kelch repeat</keyword>
<dbReference type="RefSeq" id="WP_034959572.1">
    <property type="nucleotide sequence ID" value="NZ_JMIW01000003.1"/>
</dbReference>
<keyword evidence="2" id="KW-0677">Repeat</keyword>
<dbReference type="SMART" id="SM00612">
    <property type="entry name" value="Kelch"/>
    <property type="match status" value="3"/>
</dbReference>
<organism evidence="3 4">
    <name type="scientific">Erythrobacter longus</name>
    <dbReference type="NCBI Taxonomy" id="1044"/>
    <lineage>
        <taxon>Bacteria</taxon>
        <taxon>Pseudomonadati</taxon>
        <taxon>Pseudomonadota</taxon>
        <taxon>Alphaproteobacteria</taxon>
        <taxon>Sphingomonadales</taxon>
        <taxon>Erythrobacteraceae</taxon>
        <taxon>Erythrobacter/Porphyrobacter group</taxon>
        <taxon>Erythrobacter</taxon>
    </lineage>
</organism>
<proteinExistence type="predicted"/>
<dbReference type="eggNOG" id="COG3055">
    <property type="taxonomic scope" value="Bacteria"/>
</dbReference>
<name>A0A074ME38_ERYLO</name>
<protein>
    <recommendedName>
        <fullName evidence="5">Galactose oxidase</fullName>
    </recommendedName>
</protein>
<reference evidence="3 4" key="1">
    <citation type="submission" date="2014-04" db="EMBL/GenBank/DDBJ databases">
        <title>A comprehensive comparison of genomes of Erythrobacter spp. strains.</title>
        <authorList>
            <person name="Zheng Q."/>
        </authorList>
    </citation>
    <scope>NUCLEOTIDE SEQUENCE [LARGE SCALE GENOMIC DNA]</scope>
    <source>
        <strain evidence="3 4">DSM 6997</strain>
    </source>
</reference>
<dbReference type="PANTHER" id="PTHR46260:SF3">
    <property type="entry name" value="RING-TYPE DOMAIN-CONTAINING PROTEIN"/>
    <property type="match status" value="1"/>
</dbReference>